<protein>
    <submittedName>
        <fullName evidence="7">Glutamate dehydrogenase</fullName>
        <ecNumber evidence="7">1.4.1.2</ecNumber>
    </submittedName>
</protein>
<dbReference type="InterPro" id="IPR049056">
    <property type="entry name" value="NAD_Glu_DH_HM3"/>
</dbReference>
<dbReference type="InterPro" id="IPR024727">
    <property type="entry name" value="NAD_Glu_DH_N_ACT1"/>
</dbReference>
<feature type="domain" description="NAD-glutamate dehydrogenase catalytic" evidence="2">
    <location>
        <begin position="767"/>
        <end position="1260"/>
    </location>
</feature>
<dbReference type="InterPro" id="IPR046346">
    <property type="entry name" value="Aminoacid_DH-like_N_sf"/>
</dbReference>
<accession>A0A840RZN3</accession>
<dbReference type="EC" id="1.4.1.2" evidence="7"/>
<dbReference type="Pfam" id="PF21076">
    <property type="entry name" value="GDH_ACT2"/>
    <property type="match status" value="1"/>
</dbReference>
<dbReference type="GO" id="GO:0006538">
    <property type="term" value="P:L-glutamate catabolic process"/>
    <property type="evidence" value="ECO:0007669"/>
    <property type="project" value="InterPro"/>
</dbReference>
<dbReference type="Pfam" id="PF21073">
    <property type="entry name" value="GDH_HM1"/>
    <property type="match status" value="1"/>
</dbReference>
<feature type="domain" description="NAD-glutamate dehydrogenase N-terminal ACT1" evidence="4">
    <location>
        <begin position="38"/>
        <end position="195"/>
    </location>
</feature>
<organism evidence="7 8">
    <name type="scientific">Glaciimonas immobilis</name>
    <dbReference type="NCBI Taxonomy" id="728004"/>
    <lineage>
        <taxon>Bacteria</taxon>
        <taxon>Pseudomonadati</taxon>
        <taxon>Pseudomonadota</taxon>
        <taxon>Betaproteobacteria</taxon>
        <taxon>Burkholderiales</taxon>
        <taxon>Oxalobacteraceae</taxon>
        <taxon>Glaciimonas</taxon>
    </lineage>
</organism>
<dbReference type="Pfam" id="PF21075">
    <property type="entry name" value="GDH_ACT1"/>
    <property type="match status" value="1"/>
</dbReference>
<dbReference type="GO" id="GO:0004352">
    <property type="term" value="F:glutamate dehydrogenase (NAD+) activity"/>
    <property type="evidence" value="ECO:0007669"/>
    <property type="project" value="UniProtKB-EC"/>
</dbReference>
<dbReference type="PANTHER" id="PTHR43403:SF1">
    <property type="entry name" value="NAD-SPECIFIC GLUTAMATE DEHYDROGENASE"/>
    <property type="match status" value="1"/>
</dbReference>
<dbReference type="Proteomes" id="UP000571084">
    <property type="component" value="Unassembled WGS sequence"/>
</dbReference>
<name>A0A840RZN3_9BURK</name>
<sequence>MPFINKAAEEKKQQQLADMLKFAADRLPADGFAIVQPFMADYYSQVGEEQVQSRNIADLYGAVMSHWQFARHFKSGAARVRIYNPQIDEHGWESAHSVVEIVNDDMPFLVDSVTNEINRLGLTLHAAIHPVFRVWRDTSGQIEKIQSAAENGTKANGIGIGIGAHNPNASNPKLESYIHFEIDRCTEAVRLEEILAGINKVLADVRAAVEDWRGMMNSASAAVTDLKDQACNGEKVQAETDEARAFLEWMINDHFTFLGCRDYELVINAGENYLQAIPGSGLGILRDALRDTARTSDSGDVTKLPSGSQAIIDSPSPVFITKADSRATVHRPGYLDYVGVKRYDATGKVIGERRFVGLYTSIAYMVSTSDIPIVRRKVAKVQERASFVPKGHLAKTLATILEQYPRDELFQVDEDNLYDTAIGILRLEERQRTRLFVRRDAFGRYVSCLVYVPRDKFNTELRVRIQTLLTEAFNGVSIEFTPLLSDSVLARIQFTVRTEAGTVTEVDIAALEKKIVQATRRWQDDLADALLESRGEERGNRLLRRYAASFPAGFREDYAARATVRDIELMEVAQQQAGLAMNLYRPIEATASSLRMKIYHAGKPIALSQSLPMLEHMGVKVQEERPYRIELQDAAPVWIHDFGMQTADGGEVEIDRIKEIFEDAFSRVWSGEADNDDLNRLVLGAALSWREVTILRAYARYLRQVGSTFSNAYIEQAVTGNPAIARNLVELFIARFDPAAAGLTDGNFTDDIRPNTERVNTLLKLTEEAMDQVPNLDEDRILRQFLGVIQATTRTNYFQRDANGKPKPYLSFKFDPAKIPGLPAPKPMFEIWVYSPRFEGVHLRGGKVARGGLRWSDRREDFRTEVLGLVKAQMVKNAVIVPVGSKGGFVLKNAPPASEREAYLKEGIACYQNFLRGLLDLTDNLVGGKVVPPTDVVRYDIDDPYLVVAADKGTATFSDFANAISAEYGFWLTDAFASGGSVGYDHKKMGITARGAWEAVKRHFRELGVNTQEQDFTVAGIGDMSGDVFGNGMLLSRHIKLVAAFDHRHIFLDPDPDTNASFNERERLFALPRSSWADYTTALISRGGGIYPRTLKTIPLSPEMRVALNVTATELAPIELIRAILVAPVDLLYNGGIGTYVKAAYETHAQVGDRANDAIRVNGAELNCKVVAEGGNLGLTQFGRIEFAQKGGRICTDAIDNSAGVDCSDHEVNIKILLGLVVTEGEMTEKQRNKLLAEMTDEVGKQVLTDNYYQTQALSVAGRCAATLLEPEARLIRFLERAGRLDRSVEFLPSDEAIAERKTAKQGLTAPERAVLMAYNKMWLYEASLASDLLDDSFISRALAQYFPQALRERYPDVMTRHPLAREIIATYVVNTFTNRVGTTFVHRLSDESGASPTEVIRSAIIARDVFGFEEIWRDIDALDNLVPDALQAQMFIEISRLIEQASFWFLHRHAKAETIEATVARFRPAADQLGPILVSLLTPTDADALTAKQAALVQSGVPETLARRVASAELIGAVLDIAEVATITGRSLEMVAQVYFALDLNLNFGWMRERAATLPVDTYWQTLARTALQSDLTTLQRTLTANVIQLSPVIDQSADMLEAWQTAHRPQLERYRRLLIDFQLGGNVDLAMLSVAAREMRAIET</sequence>
<evidence type="ECO:0000313" key="7">
    <source>
        <dbReference type="EMBL" id="MBB5201951.1"/>
    </source>
</evidence>
<dbReference type="GO" id="GO:0004069">
    <property type="term" value="F:L-aspartate:2-oxoglutarate aminotransferase activity"/>
    <property type="evidence" value="ECO:0007669"/>
    <property type="project" value="InterPro"/>
</dbReference>
<evidence type="ECO:0000259" key="6">
    <source>
        <dbReference type="Pfam" id="PF21077"/>
    </source>
</evidence>
<dbReference type="InterPro" id="IPR049059">
    <property type="entry name" value="NAD_Glu_DH_HM1"/>
</dbReference>
<dbReference type="InterPro" id="IPR049058">
    <property type="entry name" value="NAD_Glu_DH_HM2"/>
</dbReference>
<dbReference type="InterPro" id="IPR036291">
    <property type="entry name" value="NAD(P)-bd_dom_sf"/>
</dbReference>
<keyword evidence="1 7" id="KW-0560">Oxidoreductase</keyword>
<dbReference type="InterPro" id="IPR007780">
    <property type="entry name" value="NAD_Glu_DH_bac"/>
</dbReference>
<dbReference type="InterPro" id="IPR049064">
    <property type="entry name" value="NAD_Glu_DH_ACT3"/>
</dbReference>
<dbReference type="SUPFAM" id="SSF51735">
    <property type="entry name" value="NAD(P)-binding Rossmann-fold domains"/>
    <property type="match status" value="1"/>
</dbReference>
<evidence type="ECO:0000259" key="4">
    <source>
        <dbReference type="Pfam" id="PF21075"/>
    </source>
</evidence>
<evidence type="ECO:0000256" key="1">
    <source>
        <dbReference type="ARBA" id="ARBA00023002"/>
    </source>
</evidence>
<dbReference type="Pfam" id="PF21074">
    <property type="entry name" value="GDH_C"/>
    <property type="match status" value="1"/>
</dbReference>
<dbReference type="PANTHER" id="PTHR43403">
    <property type="entry name" value="NAD-SPECIFIC GLUTAMATE DEHYDROGENASE"/>
    <property type="match status" value="1"/>
</dbReference>
<evidence type="ECO:0000259" key="3">
    <source>
        <dbReference type="Pfam" id="PF21074"/>
    </source>
</evidence>
<proteinExistence type="predicted"/>
<feature type="domain" description="NAD-glutamate dehydrogenase ACT2" evidence="5">
    <location>
        <begin position="434"/>
        <end position="523"/>
    </location>
</feature>
<feature type="domain" description="NAD-specific glutamate dehydrogenase C-terminal" evidence="3">
    <location>
        <begin position="1305"/>
        <end position="1642"/>
    </location>
</feature>
<dbReference type="InterPro" id="IPR049062">
    <property type="entry name" value="NAD_Glu_DH_ACT2"/>
</dbReference>
<dbReference type="Pfam" id="PF21078">
    <property type="entry name" value="GDH_HM3"/>
    <property type="match status" value="1"/>
</dbReference>
<dbReference type="Gene3D" id="3.40.50.720">
    <property type="entry name" value="NAD(P)-binding Rossmann-like Domain"/>
    <property type="match status" value="1"/>
</dbReference>
<dbReference type="Pfam" id="PF05088">
    <property type="entry name" value="Bac_GDH_CD"/>
    <property type="match status" value="1"/>
</dbReference>
<reference evidence="7 8" key="1">
    <citation type="submission" date="2020-08" db="EMBL/GenBank/DDBJ databases">
        <title>Genomic Encyclopedia of Type Strains, Phase IV (KMG-IV): sequencing the most valuable type-strain genomes for metagenomic binning, comparative biology and taxonomic classification.</title>
        <authorList>
            <person name="Goeker M."/>
        </authorList>
    </citation>
    <scope>NUCLEOTIDE SEQUENCE [LARGE SCALE GENOMIC DNA]</scope>
    <source>
        <strain evidence="7 8">DSM 23240</strain>
    </source>
</reference>
<keyword evidence="8" id="KW-1185">Reference proteome</keyword>
<gene>
    <name evidence="7" type="ORF">HNR39_003813</name>
</gene>
<dbReference type="Pfam" id="PF21079">
    <property type="entry name" value="GDH_HM2"/>
    <property type="match status" value="1"/>
</dbReference>
<evidence type="ECO:0000259" key="2">
    <source>
        <dbReference type="Pfam" id="PF05088"/>
    </source>
</evidence>
<evidence type="ECO:0000313" key="8">
    <source>
        <dbReference type="Proteomes" id="UP000571084"/>
    </source>
</evidence>
<comment type="caution">
    <text evidence="7">The sequence shown here is derived from an EMBL/GenBank/DDBJ whole genome shotgun (WGS) entry which is preliminary data.</text>
</comment>
<dbReference type="SUPFAM" id="SSF53223">
    <property type="entry name" value="Aminoacid dehydrogenase-like, N-terminal domain"/>
    <property type="match status" value="1"/>
</dbReference>
<feature type="domain" description="NAD-glutamate dehydrogenase ACT3" evidence="6">
    <location>
        <begin position="579"/>
        <end position="656"/>
    </location>
</feature>
<dbReference type="InterPro" id="IPR048381">
    <property type="entry name" value="GDH_C"/>
</dbReference>
<dbReference type="EMBL" id="JACHHQ010000009">
    <property type="protein sequence ID" value="MBB5201951.1"/>
    <property type="molecule type" value="Genomic_DNA"/>
</dbReference>
<dbReference type="PIRSF" id="PIRSF036761">
    <property type="entry name" value="GDH_Mll4104"/>
    <property type="match status" value="1"/>
</dbReference>
<dbReference type="InterPro" id="IPR028971">
    <property type="entry name" value="NAD-GDH_cat"/>
</dbReference>
<evidence type="ECO:0000259" key="5">
    <source>
        <dbReference type="Pfam" id="PF21076"/>
    </source>
</evidence>
<dbReference type="Pfam" id="PF21077">
    <property type="entry name" value="GDH_ACT3"/>
    <property type="match status" value="1"/>
</dbReference>